<name>A0A4Z2J665_9TELE</name>
<dbReference type="AlphaFoldDB" id="A0A4Z2J665"/>
<reference evidence="2 3" key="1">
    <citation type="submission" date="2019-03" db="EMBL/GenBank/DDBJ databases">
        <title>First draft genome of Liparis tanakae, snailfish: a comprehensive survey of snailfish specific genes.</title>
        <authorList>
            <person name="Kim W."/>
            <person name="Song I."/>
            <person name="Jeong J.-H."/>
            <person name="Kim D."/>
            <person name="Kim S."/>
            <person name="Ryu S."/>
            <person name="Song J.Y."/>
            <person name="Lee S.K."/>
        </authorList>
    </citation>
    <scope>NUCLEOTIDE SEQUENCE [LARGE SCALE GENOMIC DNA]</scope>
    <source>
        <tissue evidence="2">Muscle</tissue>
    </source>
</reference>
<accession>A0A4Z2J665</accession>
<sequence>MHGVTPLAVLTSVHGGTSTQSASVRDLGWMILLTATCLGFESGAVAVKANNKQKYQCTQCRVCRGQSAAALLAGHLMPEQQVGSDAGPEERAEDNTAEGNRDGSSGLVKPLPLLEAVYAKNSFDLGIACTPIAEGGEDCEIHRLGGWEGDSQIHLRIAKELRDSSFSYFLHCLQNIIDMLQEAELPPFSDTVDSSWERHRAVLRLGIVLRKFTRQLEGRDKAFPHIYRIVLHLEVVVAVLQEHQLSRTQQNLLPHLD</sequence>
<comment type="caution">
    <text evidence="2">The sequence shown here is derived from an EMBL/GenBank/DDBJ whole genome shotgun (WGS) entry which is preliminary data.</text>
</comment>
<dbReference type="Proteomes" id="UP000314294">
    <property type="component" value="Unassembled WGS sequence"/>
</dbReference>
<protein>
    <submittedName>
        <fullName evidence="2">Uncharacterized protein</fullName>
    </submittedName>
</protein>
<gene>
    <name evidence="2" type="ORF">EYF80_004283</name>
</gene>
<feature type="region of interest" description="Disordered" evidence="1">
    <location>
        <begin position="80"/>
        <end position="106"/>
    </location>
</feature>
<evidence type="ECO:0000313" key="3">
    <source>
        <dbReference type="Proteomes" id="UP000314294"/>
    </source>
</evidence>
<organism evidence="2 3">
    <name type="scientific">Liparis tanakae</name>
    <name type="common">Tanaka's snailfish</name>
    <dbReference type="NCBI Taxonomy" id="230148"/>
    <lineage>
        <taxon>Eukaryota</taxon>
        <taxon>Metazoa</taxon>
        <taxon>Chordata</taxon>
        <taxon>Craniata</taxon>
        <taxon>Vertebrata</taxon>
        <taxon>Euteleostomi</taxon>
        <taxon>Actinopterygii</taxon>
        <taxon>Neopterygii</taxon>
        <taxon>Teleostei</taxon>
        <taxon>Neoteleostei</taxon>
        <taxon>Acanthomorphata</taxon>
        <taxon>Eupercaria</taxon>
        <taxon>Perciformes</taxon>
        <taxon>Cottioidei</taxon>
        <taxon>Cottales</taxon>
        <taxon>Liparidae</taxon>
        <taxon>Liparis</taxon>
    </lineage>
</organism>
<evidence type="ECO:0000313" key="2">
    <source>
        <dbReference type="EMBL" id="TNN85650.1"/>
    </source>
</evidence>
<evidence type="ECO:0000256" key="1">
    <source>
        <dbReference type="SAM" id="MobiDB-lite"/>
    </source>
</evidence>
<dbReference type="EMBL" id="SRLO01000020">
    <property type="protein sequence ID" value="TNN85650.1"/>
    <property type="molecule type" value="Genomic_DNA"/>
</dbReference>
<proteinExistence type="predicted"/>
<keyword evidence="3" id="KW-1185">Reference proteome</keyword>